<evidence type="ECO:0000313" key="3">
    <source>
        <dbReference type="EMBL" id="KAK4034175.1"/>
    </source>
</evidence>
<reference evidence="4" key="1">
    <citation type="journal article" date="2023" name="Mol. Phylogenet. Evol.">
        <title>Genome-scale phylogeny and comparative genomics of the fungal order Sordariales.</title>
        <authorList>
            <person name="Hensen N."/>
            <person name="Bonometti L."/>
            <person name="Westerberg I."/>
            <person name="Brannstrom I.O."/>
            <person name="Guillou S."/>
            <person name="Cros-Aarteil S."/>
            <person name="Calhoun S."/>
            <person name="Haridas S."/>
            <person name="Kuo A."/>
            <person name="Mondo S."/>
            <person name="Pangilinan J."/>
            <person name="Riley R."/>
            <person name="LaButti K."/>
            <person name="Andreopoulos B."/>
            <person name="Lipzen A."/>
            <person name="Chen C."/>
            <person name="Yan M."/>
            <person name="Daum C."/>
            <person name="Ng V."/>
            <person name="Clum A."/>
            <person name="Steindorff A."/>
            <person name="Ohm R.A."/>
            <person name="Martin F."/>
            <person name="Silar P."/>
            <person name="Natvig D.O."/>
            <person name="Lalanne C."/>
            <person name="Gautier V."/>
            <person name="Ament-Velasquez S.L."/>
            <person name="Kruys A."/>
            <person name="Hutchinson M.I."/>
            <person name="Powell A.J."/>
            <person name="Barry K."/>
            <person name="Miller A.N."/>
            <person name="Grigoriev I.V."/>
            <person name="Debuchy R."/>
            <person name="Gladieux P."/>
            <person name="Hiltunen Thoren M."/>
            <person name="Johannesson H."/>
        </authorList>
    </citation>
    <scope>NUCLEOTIDE SEQUENCE [LARGE SCALE GENOMIC DNA]</scope>
    <source>
        <strain evidence="4">CBS 284.82</strain>
    </source>
</reference>
<feature type="transmembrane region" description="Helical" evidence="2">
    <location>
        <begin position="138"/>
        <end position="157"/>
    </location>
</feature>
<dbReference type="InterPro" id="IPR053018">
    <property type="entry name" value="Elsinochrome_Biosynth-Asso"/>
</dbReference>
<evidence type="ECO:0000256" key="2">
    <source>
        <dbReference type="SAM" id="Phobius"/>
    </source>
</evidence>
<feature type="transmembrane region" description="Helical" evidence="2">
    <location>
        <begin position="48"/>
        <end position="76"/>
    </location>
</feature>
<sequence>MGAYVSSANCAAHYGLTPNCSVVLSEDNSTAISLGGIRVGEFPGDPDIAGAGVLGAFLIVTAVSLLLAIASSGWWASKNVFGVVNRLTREEKALKNWQISIAGIVEALIVTCSDQQVFTGGAYAITLRYAKACSVSAYHYNVVANILLVTCATHLMAVTTARHYWQHPYVGVLRITVTTLVFVITGVLLSNQGSGSLGFPTEVPPHTDQYSPMLLPAACFQTGDFVFDQEVKKALKAGSAKAFFTGQIHGWTNYLIMFLFYLIAVGVSLGRVIRRGMGHNGRRKRFLAWLKQLFPLLFRIKRFFYAIFGLYLLAGIALSGWTVANAAIYIYRLRWWVDKSEWIERTNNRNPENDPSTFGQLVPLLLMSLTVFTFLQIVSERIHARNERAKRLEYAALHHGRRRDSDPRSRSPSPSSRTRYSTLSVVEVGENDNNGPREGEQQLYDDPYNDKLKVEPVVGIRMVEEPAAVDLDIDGHDDRDRHGQHHSLHAHSPAHGQAFGHDTGVDNEQRRWTTGAGDSQSLTDVHHVEGRGLYMAEQRHSAMSLPASYNHPIPATASFIERLPSELVLLIAKQLPVESRIALALTSHIMMGKSGGIGSTGGDLNDRPEGDATPRMLLLELLERDSLLLTRCDYCRTLHSPLWTGNGDARRCGGYKNCLLVWHSLTKMTLPLIRRAMDWKSRGLDAASLLAHVSWTSAETLCDSHYRYLVESRARAVGGAVILKQQVCVVRNAPCSPSGGPMALDLAALGHILGVVMPCSQLDVVLGLRVLEGLKTAKCRAKHKKPLRHSYKCYRDDKRPPLRALNPTLRCLLTHEIPCKSRCSKKTFLGRVDDPDRHALS</sequence>
<dbReference type="EMBL" id="MU854491">
    <property type="protein sequence ID" value="KAK4034175.1"/>
    <property type="molecule type" value="Genomic_DNA"/>
</dbReference>
<evidence type="ECO:0000256" key="1">
    <source>
        <dbReference type="SAM" id="MobiDB-lite"/>
    </source>
</evidence>
<dbReference type="Proteomes" id="UP001303115">
    <property type="component" value="Unassembled WGS sequence"/>
</dbReference>
<dbReference type="PANTHER" id="PTHR37577">
    <property type="entry name" value="INTEGRAL MEMBRANE PROTEIN"/>
    <property type="match status" value="1"/>
</dbReference>
<keyword evidence="2" id="KW-0812">Transmembrane</keyword>
<feature type="transmembrane region" description="Helical" evidence="2">
    <location>
        <begin position="169"/>
        <end position="189"/>
    </location>
</feature>
<organism evidence="3 4">
    <name type="scientific">Parachaetomium inaequale</name>
    <dbReference type="NCBI Taxonomy" id="2588326"/>
    <lineage>
        <taxon>Eukaryota</taxon>
        <taxon>Fungi</taxon>
        <taxon>Dikarya</taxon>
        <taxon>Ascomycota</taxon>
        <taxon>Pezizomycotina</taxon>
        <taxon>Sordariomycetes</taxon>
        <taxon>Sordariomycetidae</taxon>
        <taxon>Sordariales</taxon>
        <taxon>Chaetomiaceae</taxon>
        <taxon>Parachaetomium</taxon>
    </lineage>
</organism>
<keyword evidence="2" id="KW-0472">Membrane</keyword>
<feature type="region of interest" description="Disordered" evidence="1">
    <location>
        <begin position="473"/>
        <end position="521"/>
    </location>
</feature>
<accession>A0AAN6PB50</accession>
<proteinExistence type="predicted"/>
<protein>
    <submittedName>
        <fullName evidence="3">Uncharacterized protein</fullName>
    </submittedName>
</protein>
<name>A0AAN6PB50_9PEZI</name>
<dbReference type="PANTHER" id="PTHR37577:SF1">
    <property type="entry name" value="INTEGRAL MEMBRANE PROTEIN"/>
    <property type="match status" value="1"/>
</dbReference>
<gene>
    <name evidence="3" type="ORF">C8A01DRAFT_39347</name>
</gene>
<evidence type="ECO:0000313" key="4">
    <source>
        <dbReference type="Proteomes" id="UP001303115"/>
    </source>
</evidence>
<comment type="caution">
    <text evidence="3">The sequence shown here is derived from an EMBL/GenBank/DDBJ whole genome shotgun (WGS) entry which is preliminary data.</text>
</comment>
<keyword evidence="2" id="KW-1133">Transmembrane helix</keyword>
<feature type="transmembrane region" description="Helical" evidence="2">
    <location>
        <begin position="303"/>
        <end position="331"/>
    </location>
</feature>
<dbReference type="AlphaFoldDB" id="A0AAN6PB50"/>
<feature type="transmembrane region" description="Helical" evidence="2">
    <location>
        <begin position="254"/>
        <end position="273"/>
    </location>
</feature>
<feature type="region of interest" description="Disordered" evidence="1">
    <location>
        <begin position="395"/>
        <end position="449"/>
    </location>
</feature>
<keyword evidence="4" id="KW-1185">Reference proteome</keyword>